<dbReference type="AlphaFoldDB" id="A0A3L6RN23"/>
<evidence type="ECO:0000256" key="3">
    <source>
        <dbReference type="ARBA" id="ARBA00023002"/>
    </source>
</evidence>
<keyword evidence="7" id="KW-1185">Reference proteome</keyword>
<reference evidence="7" key="1">
    <citation type="journal article" date="2019" name="Nat. Commun.">
        <title>The genome of broomcorn millet.</title>
        <authorList>
            <person name="Zou C."/>
            <person name="Miki D."/>
            <person name="Li D."/>
            <person name="Tang Q."/>
            <person name="Xiao L."/>
            <person name="Rajput S."/>
            <person name="Deng P."/>
            <person name="Jia W."/>
            <person name="Huang R."/>
            <person name="Zhang M."/>
            <person name="Sun Y."/>
            <person name="Hu J."/>
            <person name="Fu X."/>
            <person name="Schnable P.S."/>
            <person name="Li F."/>
            <person name="Zhang H."/>
            <person name="Feng B."/>
            <person name="Zhu X."/>
            <person name="Liu R."/>
            <person name="Schnable J.C."/>
            <person name="Zhu J.-K."/>
            <person name="Zhang H."/>
        </authorList>
    </citation>
    <scope>NUCLEOTIDE SEQUENCE [LARGE SCALE GENOMIC DNA]</scope>
</reference>
<dbReference type="EMBL" id="PQIB02000008">
    <property type="protein sequence ID" value="RLN05452.1"/>
    <property type="molecule type" value="Genomic_DNA"/>
</dbReference>
<keyword evidence="4" id="KW-0732">Signal</keyword>
<evidence type="ECO:0000256" key="1">
    <source>
        <dbReference type="ARBA" id="ARBA00022723"/>
    </source>
</evidence>
<evidence type="ECO:0000256" key="4">
    <source>
        <dbReference type="SAM" id="SignalP"/>
    </source>
</evidence>
<evidence type="ECO:0000313" key="6">
    <source>
        <dbReference type="EMBL" id="RLN05452.1"/>
    </source>
</evidence>
<dbReference type="Gene3D" id="1.20.245.10">
    <property type="entry name" value="Lipoxygenase-1, Domain 5"/>
    <property type="match status" value="1"/>
</dbReference>
<feature type="domain" description="Lipoxygenase" evidence="5">
    <location>
        <begin position="1"/>
        <end position="174"/>
    </location>
</feature>
<dbReference type="OrthoDB" id="407298at2759"/>
<keyword evidence="3" id="KW-0560">Oxidoreductase</keyword>
<sequence length="174" mass="19462">MQTVAELTRAFTTIIWIASALHAAVNFGQYPYCGYHPNRPSVSRRPMPVPGTEAYAELERDPERFFVRSITCQFEAVVGITLLEILSSHSSDEVYLGQRDTPEWTSDARAKEAFKRFGARLAEIEKLVEAKNADPRLKNRNSPAVFPYTLLFPNVSDQENSGVTARGIPNSISI</sequence>
<dbReference type="GO" id="GO:0016702">
    <property type="term" value="F:oxidoreductase activity, acting on single donors with incorporation of molecular oxygen, incorporation of two atoms of oxygen"/>
    <property type="evidence" value="ECO:0007669"/>
    <property type="project" value="InterPro"/>
</dbReference>
<protein>
    <submittedName>
        <fullName evidence="6">Linoleate 9S-lipoxygenase 2-like</fullName>
    </submittedName>
</protein>
<evidence type="ECO:0000256" key="2">
    <source>
        <dbReference type="ARBA" id="ARBA00022964"/>
    </source>
</evidence>
<dbReference type="GO" id="GO:0034440">
    <property type="term" value="P:lipid oxidation"/>
    <property type="evidence" value="ECO:0007669"/>
    <property type="project" value="InterPro"/>
</dbReference>
<organism evidence="6 7">
    <name type="scientific">Panicum miliaceum</name>
    <name type="common">Proso millet</name>
    <name type="synonym">Broomcorn millet</name>
    <dbReference type="NCBI Taxonomy" id="4540"/>
    <lineage>
        <taxon>Eukaryota</taxon>
        <taxon>Viridiplantae</taxon>
        <taxon>Streptophyta</taxon>
        <taxon>Embryophyta</taxon>
        <taxon>Tracheophyta</taxon>
        <taxon>Spermatophyta</taxon>
        <taxon>Magnoliopsida</taxon>
        <taxon>Liliopsida</taxon>
        <taxon>Poales</taxon>
        <taxon>Poaceae</taxon>
        <taxon>PACMAD clade</taxon>
        <taxon>Panicoideae</taxon>
        <taxon>Panicodae</taxon>
        <taxon>Paniceae</taxon>
        <taxon>Panicinae</taxon>
        <taxon>Panicum</taxon>
        <taxon>Panicum sect. Panicum</taxon>
    </lineage>
</organism>
<dbReference type="PANTHER" id="PTHR11771">
    <property type="entry name" value="LIPOXYGENASE"/>
    <property type="match status" value="1"/>
</dbReference>
<evidence type="ECO:0000259" key="5">
    <source>
        <dbReference type="PROSITE" id="PS51393"/>
    </source>
</evidence>
<dbReference type="SUPFAM" id="SSF48484">
    <property type="entry name" value="Lipoxigenase"/>
    <property type="match status" value="1"/>
</dbReference>
<dbReference type="GO" id="GO:0046872">
    <property type="term" value="F:metal ion binding"/>
    <property type="evidence" value="ECO:0007669"/>
    <property type="project" value="UniProtKB-KW"/>
</dbReference>
<dbReference type="Pfam" id="PF00305">
    <property type="entry name" value="Lipoxygenase"/>
    <property type="match status" value="1"/>
</dbReference>
<dbReference type="InterPro" id="IPR000907">
    <property type="entry name" value="LipOase"/>
</dbReference>
<comment type="caution">
    <text evidence="6">The sequence shown here is derived from an EMBL/GenBank/DDBJ whole genome shotgun (WGS) entry which is preliminary data.</text>
</comment>
<keyword evidence="1" id="KW-0479">Metal-binding</keyword>
<feature type="chain" id="PRO_5018064624" evidence="4">
    <location>
        <begin position="29"/>
        <end position="174"/>
    </location>
</feature>
<evidence type="ECO:0000313" key="7">
    <source>
        <dbReference type="Proteomes" id="UP000275267"/>
    </source>
</evidence>
<feature type="signal peptide" evidence="4">
    <location>
        <begin position="1"/>
        <end position="28"/>
    </location>
</feature>
<keyword evidence="2" id="KW-0223">Dioxygenase</keyword>
<gene>
    <name evidence="6" type="ORF">C2845_PM13G15900</name>
</gene>
<accession>A0A3L6RN23</accession>
<dbReference type="PROSITE" id="PS51393">
    <property type="entry name" value="LIPOXYGENASE_3"/>
    <property type="match status" value="1"/>
</dbReference>
<dbReference type="STRING" id="4540.A0A3L6RN23"/>
<name>A0A3L6RN23_PANMI</name>
<dbReference type="InterPro" id="IPR036226">
    <property type="entry name" value="LipOase_C_sf"/>
</dbReference>
<dbReference type="InterPro" id="IPR013819">
    <property type="entry name" value="LipOase_C"/>
</dbReference>
<dbReference type="Proteomes" id="UP000275267">
    <property type="component" value="Unassembled WGS sequence"/>
</dbReference>
<proteinExistence type="predicted"/>